<keyword evidence="10" id="KW-1185">Reference proteome</keyword>
<dbReference type="PANTHER" id="PTHR10926">
    <property type="entry name" value="CELL CYCLE CONTROL PROTEIN 50"/>
    <property type="match status" value="1"/>
</dbReference>
<evidence type="ECO:0000256" key="2">
    <source>
        <dbReference type="ARBA" id="ARBA00009457"/>
    </source>
</evidence>
<evidence type="ECO:0000256" key="7">
    <source>
        <dbReference type="SAM" id="MobiDB-lite"/>
    </source>
</evidence>
<keyword evidence="4 8" id="KW-1133">Transmembrane helix</keyword>
<feature type="region of interest" description="Disordered" evidence="7">
    <location>
        <begin position="1"/>
        <end position="51"/>
    </location>
</feature>
<dbReference type="InterPro" id="IPR005045">
    <property type="entry name" value="CDC50/LEM3_fam"/>
</dbReference>
<evidence type="ECO:0000256" key="4">
    <source>
        <dbReference type="ARBA" id="ARBA00022989"/>
    </source>
</evidence>
<evidence type="ECO:0000313" key="9">
    <source>
        <dbReference type="EMBL" id="KAJ8044240.1"/>
    </source>
</evidence>
<dbReference type="Pfam" id="PF03381">
    <property type="entry name" value="CDC50"/>
    <property type="match status" value="1"/>
</dbReference>
<feature type="transmembrane region" description="Helical" evidence="8">
    <location>
        <begin position="349"/>
        <end position="371"/>
    </location>
</feature>
<feature type="transmembrane region" description="Helical" evidence="8">
    <location>
        <begin position="62"/>
        <end position="88"/>
    </location>
</feature>
<evidence type="ECO:0000256" key="1">
    <source>
        <dbReference type="ARBA" id="ARBA00004141"/>
    </source>
</evidence>
<organism evidence="9 10">
    <name type="scientific">Holothuria leucospilota</name>
    <name type="common">Black long sea cucumber</name>
    <name type="synonym">Mertensiothuria leucospilota</name>
    <dbReference type="NCBI Taxonomy" id="206669"/>
    <lineage>
        <taxon>Eukaryota</taxon>
        <taxon>Metazoa</taxon>
        <taxon>Echinodermata</taxon>
        <taxon>Eleutherozoa</taxon>
        <taxon>Echinozoa</taxon>
        <taxon>Holothuroidea</taxon>
        <taxon>Aspidochirotacea</taxon>
        <taxon>Aspidochirotida</taxon>
        <taxon>Holothuriidae</taxon>
        <taxon>Holothuria</taxon>
    </lineage>
</organism>
<reference evidence="9" key="1">
    <citation type="submission" date="2021-10" db="EMBL/GenBank/DDBJ databases">
        <title>Tropical sea cucumber genome reveals ecological adaptation and Cuvierian tubules defense mechanism.</title>
        <authorList>
            <person name="Chen T."/>
        </authorList>
    </citation>
    <scope>NUCLEOTIDE SEQUENCE</scope>
    <source>
        <strain evidence="9">Nanhai2018</strain>
        <tissue evidence="9">Muscle</tissue>
    </source>
</reference>
<comment type="subcellular location">
    <subcellularLocation>
        <location evidence="1">Membrane</location>
        <topology evidence="1">Multi-pass membrane protein</topology>
    </subcellularLocation>
</comment>
<dbReference type="PANTHER" id="PTHR10926:SF0">
    <property type="entry name" value="CDC50, ISOFORM A"/>
    <property type="match status" value="1"/>
</dbReference>
<dbReference type="Proteomes" id="UP001152320">
    <property type="component" value="Chromosome 4"/>
</dbReference>
<dbReference type="GO" id="GO:0005783">
    <property type="term" value="C:endoplasmic reticulum"/>
    <property type="evidence" value="ECO:0007669"/>
    <property type="project" value="TreeGrafter"/>
</dbReference>
<evidence type="ECO:0000256" key="8">
    <source>
        <dbReference type="SAM" id="Phobius"/>
    </source>
</evidence>
<name>A0A9Q1CGG7_HOLLE</name>
<dbReference type="AlphaFoldDB" id="A0A9Q1CGG7"/>
<dbReference type="EMBL" id="JAIZAY010000004">
    <property type="protein sequence ID" value="KAJ8044240.1"/>
    <property type="molecule type" value="Genomic_DNA"/>
</dbReference>
<evidence type="ECO:0000256" key="5">
    <source>
        <dbReference type="ARBA" id="ARBA00023136"/>
    </source>
</evidence>
<dbReference type="GO" id="GO:0005886">
    <property type="term" value="C:plasma membrane"/>
    <property type="evidence" value="ECO:0007669"/>
    <property type="project" value="TreeGrafter"/>
</dbReference>
<dbReference type="PIRSF" id="PIRSF015840">
    <property type="entry name" value="DUF284_TM_euk"/>
    <property type="match status" value="1"/>
</dbReference>
<accession>A0A9Q1CGG7</accession>
<keyword evidence="3 8" id="KW-0812">Transmembrane</keyword>
<comment type="similarity">
    <text evidence="2 6">Belongs to the CDC50/LEM3 family.</text>
</comment>
<dbReference type="OrthoDB" id="340608at2759"/>
<protein>
    <submittedName>
        <fullName evidence="9">CDC50 family protein chat-1</fullName>
    </submittedName>
</protein>
<evidence type="ECO:0000256" key="6">
    <source>
        <dbReference type="PIRNR" id="PIRNR015840"/>
    </source>
</evidence>
<evidence type="ECO:0000313" key="10">
    <source>
        <dbReference type="Proteomes" id="UP001152320"/>
    </source>
</evidence>
<evidence type="ECO:0000256" key="3">
    <source>
        <dbReference type="ARBA" id="ARBA00022692"/>
    </source>
</evidence>
<comment type="caution">
    <text evidence="9">The sequence shown here is derived from an EMBL/GenBank/DDBJ whole genome shotgun (WGS) entry which is preliminary data.</text>
</comment>
<keyword evidence="5 6" id="KW-0472">Membrane</keyword>
<dbReference type="GO" id="GO:0005794">
    <property type="term" value="C:Golgi apparatus"/>
    <property type="evidence" value="ECO:0007669"/>
    <property type="project" value="TreeGrafter"/>
</dbReference>
<sequence>MADNISEEDKVAPAEDAVDSATPKPEVQNGSANRNGVSEEKKSRRPGNTAFKQQRLPAWQPILTAGTVLPMFFLVGIVFIPLGVGFLVTSNKVMEEIVDYTDCTSLNPNGTSTNTPCYDIAGNNTGNTCKCMKTFNLTEDFEGQVYVYYRLTNYFQNHRRYVNSRDDLQLLGHDTAPSSDCAPFRYHKYTDEDNNTVEEPYAPCGAIANSFFNDTFYLEHNYVGDGNGNKPVTLNYNNIAWDSDVRVKFNNPSGFEGTWPPPNWQINITDLEGGYQNESFIVWMRTAAFSTFRKLHSRVELEDGTVLDKGLPKGVYTLYVDYNYPVNSFGGTKSLVLSTTSWLGGKNNFLGIAYIITGSLCILFGAIFLCVHVKYGKRPSLLSSPDAQEVVL</sequence>
<proteinExistence type="inferred from homology"/>
<gene>
    <name evidence="9" type="ORF">HOLleu_11643</name>
</gene>